<dbReference type="PANTHER" id="PTHR43798:SF33">
    <property type="entry name" value="HYDROLASE, PUTATIVE (AFU_ORTHOLOGUE AFUA_2G14860)-RELATED"/>
    <property type="match status" value="1"/>
</dbReference>
<accession>A0ABV8S2G7</accession>
<proteinExistence type="predicted"/>
<keyword evidence="3" id="KW-1185">Reference proteome</keyword>
<dbReference type="Pfam" id="PF00561">
    <property type="entry name" value="Abhydrolase_1"/>
    <property type="match status" value="1"/>
</dbReference>
<protein>
    <submittedName>
        <fullName evidence="2">Alpha/beta fold hydrolase</fullName>
    </submittedName>
</protein>
<dbReference type="PANTHER" id="PTHR43798">
    <property type="entry name" value="MONOACYLGLYCEROL LIPASE"/>
    <property type="match status" value="1"/>
</dbReference>
<dbReference type="InterPro" id="IPR000073">
    <property type="entry name" value="AB_hydrolase_1"/>
</dbReference>
<dbReference type="PRINTS" id="PR00412">
    <property type="entry name" value="EPOXHYDRLASE"/>
</dbReference>
<gene>
    <name evidence="2" type="ORF">ACFO0J_17545</name>
</gene>
<evidence type="ECO:0000259" key="1">
    <source>
        <dbReference type="Pfam" id="PF00561"/>
    </source>
</evidence>
<dbReference type="PRINTS" id="PR00111">
    <property type="entry name" value="ABHYDROLASE"/>
</dbReference>
<dbReference type="InterPro" id="IPR000639">
    <property type="entry name" value="Epox_hydrolase-like"/>
</dbReference>
<dbReference type="InterPro" id="IPR050266">
    <property type="entry name" value="AB_hydrolase_sf"/>
</dbReference>
<evidence type="ECO:0000313" key="2">
    <source>
        <dbReference type="EMBL" id="MFC4299850.1"/>
    </source>
</evidence>
<dbReference type="SUPFAM" id="SSF53474">
    <property type="entry name" value="alpha/beta-Hydrolases"/>
    <property type="match status" value="1"/>
</dbReference>
<keyword evidence="2" id="KW-0378">Hydrolase</keyword>
<evidence type="ECO:0000313" key="3">
    <source>
        <dbReference type="Proteomes" id="UP001595756"/>
    </source>
</evidence>
<dbReference type="Proteomes" id="UP001595756">
    <property type="component" value="Unassembled WGS sequence"/>
</dbReference>
<dbReference type="Gene3D" id="3.40.50.1820">
    <property type="entry name" value="alpha/beta hydrolase"/>
    <property type="match status" value="1"/>
</dbReference>
<dbReference type="GO" id="GO:0016787">
    <property type="term" value="F:hydrolase activity"/>
    <property type="evidence" value="ECO:0007669"/>
    <property type="project" value="UniProtKB-KW"/>
</dbReference>
<name>A0ABV8S2G7_9BURK</name>
<feature type="domain" description="AB hydrolase-1" evidence="1">
    <location>
        <begin position="29"/>
        <end position="134"/>
    </location>
</feature>
<dbReference type="RefSeq" id="WP_376814388.1">
    <property type="nucleotide sequence ID" value="NZ_JBHSDY010000012.1"/>
</dbReference>
<dbReference type="InterPro" id="IPR029058">
    <property type="entry name" value="AB_hydrolase_fold"/>
</dbReference>
<reference evidence="3" key="1">
    <citation type="journal article" date="2019" name="Int. J. Syst. Evol. Microbiol.">
        <title>The Global Catalogue of Microorganisms (GCM) 10K type strain sequencing project: providing services to taxonomists for standard genome sequencing and annotation.</title>
        <authorList>
            <consortium name="The Broad Institute Genomics Platform"/>
            <consortium name="The Broad Institute Genome Sequencing Center for Infectious Disease"/>
            <person name="Wu L."/>
            <person name="Ma J."/>
        </authorList>
    </citation>
    <scope>NUCLEOTIDE SEQUENCE [LARGE SCALE GENOMIC DNA]</scope>
    <source>
        <strain evidence="3">CGMCC 1.19029</strain>
    </source>
</reference>
<organism evidence="2 3">
    <name type="scientific">Castellaniella hirudinis</name>
    <dbReference type="NCBI Taxonomy" id="1144617"/>
    <lineage>
        <taxon>Bacteria</taxon>
        <taxon>Pseudomonadati</taxon>
        <taxon>Pseudomonadota</taxon>
        <taxon>Betaproteobacteria</taxon>
        <taxon>Burkholderiales</taxon>
        <taxon>Alcaligenaceae</taxon>
        <taxon>Castellaniella</taxon>
    </lineage>
</organism>
<sequence>MDLYASERKYWQVDGEQHIAYIDRGQGQTILLLHGWPESLHAWRHVIPVLSRAHRVIAPDLPGLGDSNRALGTYAKADIAAWIRRLLSYLKVESCVVVGHDWGGVVAFCLAASYPELVTHLVTLDITIPGDGRDDYSQRGRRWHHALHQINDLPEILIQGREAEYYGWFWDNYGYKAGAIAESDKQEYLRTYRMAGTLRTGLAYYRSIPEDTQWVQSYLKQRGPIATPTLALGGAHAYGRGDSAVESLKRVARDVIGGSVPDVGHWLPEEAPDFVCDEILKFIEN</sequence>
<dbReference type="EMBL" id="JBHSDY010000012">
    <property type="protein sequence ID" value="MFC4299850.1"/>
    <property type="molecule type" value="Genomic_DNA"/>
</dbReference>
<comment type="caution">
    <text evidence="2">The sequence shown here is derived from an EMBL/GenBank/DDBJ whole genome shotgun (WGS) entry which is preliminary data.</text>
</comment>